<comment type="similarity">
    <text evidence="1">Belongs to the UDP-glycosyltransferase family.</text>
</comment>
<sequence length="447" mass="49131">MAETRESSSLHIVVFPWLAFGHITPFLELSVQLAKRGHAISFVSTPRNIARLRPIGPELAGRIRTVSLPLRSVEGLPEGAESTADIPPEKAELLEVAFDGLAPHFSSFLDDACSGEDGSHKKPDCVIVDYAHHWLPPIADQHKVPCALFFTFPASMITSFSSTKSPPYEAAMLAKSSEPNASGISGTGRHRETAQQCQVAIFRTCDAFEGPLCPVLTEIFRKPALPSGMLAPLDATLQVEDADKDDEESAALMRWLDCQPEGSALYVAFGSEAPLTRQHIREVTLGLELAGVPFLWALRKMSAELLPDGFEGPVSGRGLVHAGWVRQLRVLAHRAVGGFMTHAGLNSLVECLTFGHRMVLLPLFGDQGHNARTMEERRVGLQVPRNEDDGSFDKEDVATTVRRVMVDEEGELFARNAKELQQVLRDSTRQERYIDELAVNMKQLGQH</sequence>
<evidence type="ECO:0000256" key="1">
    <source>
        <dbReference type="ARBA" id="ARBA00009995"/>
    </source>
</evidence>
<proteinExistence type="inferred from homology"/>
<evidence type="ECO:0008006" key="5">
    <source>
        <dbReference type="Google" id="ProtNLM"/>
    </source>
</evidence>
<dbReference type="InterPro" id="IPR002213">
    <property type="entry name" value="UDP_glucos_trans"/>
</dbReference>
<dbReference type="GO" id="GO:0035251">
    <property type="term" value="F:UDP-glucosyltransferase activity"/>
    <property type="evidence" value="ECO:0007669"/>
    <property type="project" value="InterPro"/>
</dbReference>
<dbReference type="InterPro" id="IPR050481">
    <property type="entry name" value="UDP-glycosyltransf_plant"/>
</dbReference>
<organism evidence="3 4">
    <name type="scientific">Eleusine coracana subsp. coracana</name>
    <dbReference type="NCBI Taxonomy" id="191504"/>
    <lineage>
        <taxon>Eukaryota</taxon>
        <taxon>Viridiplantae</taxon>
        <taxon>Streptophyta</taxon>
        <taxon>Embryophyta</taxon>
        <taxon>Tracheophyta</taxon>
        <taxon>Spermatophyta</taxon>
        <taxon>Magnoliopsida</taxon>
        <taxon>Liliopsida</taxon>
        <taxon>Poales</taxon>
        <taxon>Poaceae</taxon>
        <taxon>PACMAD clade</taxon>
        <taxon>Chloridoideae</taxon>
        <taxon>Cynodonteae</taxon>
        <taxon>Eleusininae</taxon>
        <taxon>Eleusine</taxon>
    </lineage>
</organism>
<dbReference type="CDD" id="cd03784">
    <property type="entry name" value="GT1_Gtf-like"/>
    <property type="match status" value="1"/>
</dbReference>
<dbReference type="Proteomes" id="UP001054889">
    <property type="component" value="Unassembled WGS sequence"/>
</dbReference>
<comment type="caution">
    <text evidence="3">The sequence shown here is derived from an EMBL/GenBank/DDBJ whole genome shotgun (WGS) entry which is preliminary data.</text>
</comment>
<dbReference type="PANTHER" id="PTHR48049:SF71">
    <property type="entry name" value="OS03G0757000 PROTEIN"/>
    <property type="match status" value="1"/>
</dbReference>
<dbReference type="Gene3D" id="3.40.50.2000">
    <property type="entry name" value="Glycogen Phosphorylase B"/>
    <property type="match status" value="2"/>
</dbReference>
<name>A0AAV5DSR8_ELECO</name>
<gene>
    <name evidence="3" type="primary">gb00167</name>
    <name evidence="3" type="ORF">PR202_gb00167</name>
</gene>
<dbReference type="EMBL" id="BQKI01000071">
    <property type="protein sequence ID" value="GJN13460.1"/>
    <property type="molecule type" value="Genomic_DNA"/>
</dbReference>
<evidence type="ECO:0000256" key="2">
    <source>
        <dbReference type="ARBA" id="ARBA00022679"/>
    </source>
</evidence>
<dbReference type="Pfam" id="PF00201">
    <property type="entry name" value="UDPGT"/>
    <property type="match status" value="1"/>
</dbReference>
<evidence type="ECO:0000313" key="4">
    <source>
        <dbReference type="Proteomes" id="UP001054889"/>
    </source>
</evidence>
<keyword evidence="4" id="KW-1185">Reference proteome</keyword>
<accession>A0AAV5DSR8</accession>
<keyword evidence="2" id="KW-0808">Transferase</keyword>
<reference evidence="3" key="1">
    <citation type="journal article" date="2018" name="DNA Res.">
        <title>Multiple hybrid de novo genome assembly of finger millet, an orphan allotetraploid crop.</title>
        <authorList>
            <person name="Hatakeyama M."/>
            <person name="Aluri S."/>
            <person name="Balachadran M.T."/>
            <person name="Sivarajan S.R."/>
            <person name="Patrignani A."/>
            <person name="Gruter S."/>
            <person name="Poveda L."/>
            <person name="Shimizu-Inatsugi R."/>
            <person name="Baeten J."/>
            <person name="Francoijs K.J."/>
            <person name="Nataraja K.N."/>
            <person name="Reddy Y.A.N."/>
            <person name="Phadnis S."/>
            <person name="Ravikumar R.L."/>
            <person name="Schlapbach R."/>
            <person name="Sreeman S.M."/>
            <person name="Shimizu K.K."/>
        </authorList>
    </citation>
    <scope>NUCLEOTIDE SEQUENCE</scope>
</reference>
<dbReference type="FunFam" id="3.40.50.2000:FF:000037">
    <property type="entry name" value="Glycosyltransferase"/>
    <property type="match status" value="1"/>
</dbReference>
<evidence type="ECO:0000313" key="3">
    <source>
        <dbReference type="EMBL" id="GJN13460.1"/>
    </source>
</evidence>
<reference evidence="3" key="2">
    <citation type="submission" date="2021-12" db="EMBL/GenBank/DDBJ databases">
        <title>Resequencing data analysis of finger millet.</title>
        <authorList>
            <person name="Hatakeyama M."/>
            <person name="Aluri S."/>
            <person name="Balachadran M.T."/>
            <person name="Sivarajan S.R."/>
            <person name="Poveda L."/>
            <person name="Shimizu-Inatsugi R."/>
            <person name="Schlapbach R."/>
            <person name="Sreeman S.M."/>
            <person name="Shimizu K.K."/>
        </authorList>
    </citation>
    <scope>NUCLEOTIDE SEQUENCE</scope>
</reference>
<dbReference type="PANTHER" id="PTHR48049">
    <property type="entry name" value="GLYCOSYLTRANSFERASE"/>
    <property type="match status" value="1"/>
</dbReference>
<protein>
    <recommendedName>
        <fullName evidence="5">Glycosyltransferase</fullName>
    </recommendedName>
</protein>
<dbReference type="AlphaFoldDB" id="A0AAV5DSR8"/>
<dbReference type="SUPFAM" id="SSF53756">
    <property type="entry name" value="UDP-Glycosyltransferase/glycogen phosphorylase"/>
    <property type="match status" value="1"/>
</dbReference>